<sequence>MRCSLLIATLLSYPLSTLASPEVIQGPFTIDAADTVFIQRETDKDYPLGLYWQSERGVVRVDTYPVEGDEPTVESVFFTTIQNRKNVIVLLSWHQVHRAEGINGYAWQVYGYIYENHTLVSNSLINNDPQLRGFDGELGGAESVFKYKNAAAIKSRLQQQYR</sequence>
<evidence type="ECO:0000313" key="2">
    <source>
        <dbReference type="EMBL" id="CAZ90470.1"/>
    </source>
</evidence>
<evidence type="ECO:0000256" key="1">
    <source>
        <dbReference type="SAM" id="SignalP"/>
    </source>
</evidence>
<protein>
    <submittedName>
        <fullName evidence="2">Uncharacterized protein</fullName>
    </submittedName>
</protein>
<dbReference type="AlphaFoldDB" id="C7C503"/>
<dbReference type="EMBL" id="FN430672">
    <property type="protein sequence ID" value="CAZ90470.1"/>
    <property type="molecule type" value="Genomic_DNA"/>
</dbReference>
<reference evidence="2" key="1">
    <citation type="submission" date="2009-07" db="EMBL/GenBank/DDBJ databases">
        <title>Pigment operon comparison of three Enterobacter species.</title>
        <authorList>
            <person name="Lehner A."/>
            <person name="Tischler P."/>
            <person name="Rattei T."/>
            <person name="Stephan R."/>
        </authorList>
    </citation>
    <scope>NUCLEOTIDE SEQUENCE</scope>
    <source>
        <strain evidence="2">LMG 23730T</strain>
    </source>
</reference>
<accession>C7C503</accession>
<feature type="signal peptide" evidence="1">
    <location>
        <begin position="1"/>
        <end position="19"/>
    </location>
</feature>
<name>C7C503_9ENTR</name>
<organism evidence="2">
    <name type="scientific">Siccibacter turicensis</name>
    <dbReference type="NCBI Taxonomy" id="357233"/>
    <lineage>
        <taxon>Bacteria</taxon>
        <taxon>Pseudomonadati</taxon>
        <taxon>Pseudomonadota</taxon>
        <taxon>Gammaproteobacteria</taxon>
        <taxon>Enterobacterales</taxon>
        <taxon>Enterobacteriaceae</taxon>
        <taxon>Siccibacter</taxon>
    </lineage>
</organism>
<keyword evidence="1" id="KW-0732">Signal</keyword>
<dbReference type="RefSeq" id="WP_024549782.1">
    <property type="nucleotide sequence ID" value="NZ_CP188034.1"/>
</dbReference>
<feature type="chain" id="PRO_5002976333" evidence="1">
    <location>
        <begin position="20"/>
        <end position="162"/>
    </location>
</feature>
<proteinExistence type="predicted"/>